<dbReference type="VEuPathDB" id="PiroplasmaDB:TA20790"/>
<dbReference type="AlphaFoldDB" id="A0A3B0MU65"/>
<evidence type="ECO:0000313" key="3">
    <source>
        <dbReference type="EMBL" id="SVP88596.1"/>
    </source>
</evidence>
<accession>A0A3B0MU65</accession>
<sequence length="539" mass="64299">MLFKILLNLISLSSCFRNFITDDDFFTHHANISVNYPKPSSYADFSVNLFEKAEIEAVNPRIPFRKRKPPPVYILDDPLSDFRIKNFGKTRNSIPLNLTSLPIVQIEHQDKNKLVPFKDGREILSFYSNKLTSFLSNYREWSEAYDPEPEDFEELEIYNPLKPNSYYAVVFYCAWQSESIALFKAVRQLLGNYYFKRDPPITHEKKRETLEELQARYERREKLRKEYEKEVEKAKKMNLPPPPEPNYDNIQPVKFILTISDLEQTLKILDFSQKKYDFNWWMPMFGQIMYNRVVDKAFNELYNTSYKNVKSAEERKKYRLLDKERIIKVDKIDDNRPVNLNFVFVRLANSMMLSNSKRGLKRHKNFIQCHEKEFRYNEIMLRLLIEQELYYENMPVIQLFKCVRPENSLPFVYGSKTNQAIPFNKHLTFYKKNPFEISQHVNYGLPVLRKCNHLSISDDFTHLGNFMDLTSLKPVDSFDLLFQSDLDFLDLFTKTRDMSKDDMAFIEPVFHSLSLMYKFQLMKIVQARPKKEEYVILNP</sequence>
<gene>
    <name evidence="3" type="ORF">TAT_000045500</name>
    <name evidence="4" type="ORF">TAV_000045100</name>
</gene>
<feature type="coiled-coil region" evidence="1">
    <location>
        <begin position="203"/>
        <end position="237"/>
    </location>
</feature>
<proteinExistence type="predicted"/>
<evidence type="ECO:0000256" key="2">
    <source>
        <dbReference type="SAM" id="SignalP"/>
    </source>
</evidence>
<feature type="chain" id="PRO_5033790476" evidence="2">
    <location>
        <begin position="16"/>
        <end position="539"/>
    </location>
</feature>
<keyword evidence="2" id="KW-0732">Signal</keyword>
<reference evidence="3" key="1">
    <citation type="submission" date="2018-07" db="EMBL/GenBank/DDBJ databases">
        <authorList>
            <person name="Quirk P.G."/>
            <person name="Krulwich T.A."/>
        </authorList>
    </citation>
    <scope>NUCLEOTIDE SEQUENCE</scope>
    <source>
        <strain evidence="3">Anand</strain>
    </source>
</reference>
<evidence type="ECO:0000313" key="4">
    <source>
        <dbReference type="EMBL" id="SVP89753.1"/>
    </source>
</evidence>
<feature type="signal peptide" evidence="2">
    <location>
        <begin position="1"/>
        <end position="15"/>
    </location>
</feature>
<dbReference type="PROSITE" id="PS51257">
    <property type="entry name" value="PROKAR_LIPOPROTEIN"/>
    <property type="match status" value="1"/>
</dbReference>
<dbReference type="EMBL" id="UIVT01000001">
    <property type="protein sequence ID" value="SVP88596.1"/>
    <property type="molecule type" value="Genomic_DNA"/>
</dbReference>
<dbReference type="EMBL" id="UIVS01000001">
    <property type="protein sequence ID" value="SVP89753.1"/>
    <property type="molecule type" value="Genomic_DNA"/>
</dbReference>
<evidence type="ECO:0000256" key="1">
    <source>
        <dbReference type="SAM" id="Coils"/>
    </source>
</evidence>
<keyword evidence="1" id="KW-0175">Coiled coil</keyword>
<name>A0A3B0MU65_THEAN</name>
<organism evidence="3">
    <name type="scientific">Theileria annulata</name>
    <dbReference type="NCBI Taxonomy" id="5874"/>
    <lineage>
        <taxon>Eukaryota</taxon>
        <taxon>Sar</taxon>
        <taxon>Alveolata</taxon>
        <taxon>Apicomplexa</taxon>
        <taxon>Aconoidasida</taxon>
        <taxon>Piroplasmida</taxon>
        <taxon>Theileriidae</taxon>
        <taxon>Theileria</taxon>
    </lineage>
</organism>
<protein>
    <submittedName>
        <fullName evidence="3">Fibronectin-binding protein A N-terminus (FbpA), putative</fullName>
    </submittedName>
</protein>